<dbReference type="SUPFAM" id="SSF46785">
    <property type="entry name" value="Winged helix' DNA-binding domain"/>
    <property type="match status" value="1"/>
</dbReference>
<feature type="region of interest" description="Disordered" evidence="1">
    <location>
        <begin position="1"/>
        <end position="20"/>
    </location>
</feature>
<feature type="domain" description="HTH marR-type" evidence="2">
    <location>
        <begin position="34"/>
        <end position="169"/>
    </location>
</feature>
<evidence type="ECO:0000313" key="3">
    <source>
        <dbReference type="EMBL" id="PVE69315.1"/>
    </source>
</evidence>
<evidence type="ECO:0000259" key="2">
    <source>
        <dbReference type="PROSITE" id="PS50995"/>
    </source>
</evidence>
<dbReference type="InterPro" id="IPR039422">
    <property type="entry name" value="MarR/SlyA-like"/>
</dbReference>
<dbReference type="EMBL" id="QDFT01000027">
    <property type="protein sequence ID" value="PVE69315.1"/>
    <property type="molecule type" value="Genomic_DNA"/>
</dbReference>
<dbReference type="Gene3D" id="1.10.10.10">
    <property type="entry name" value="Winged helix-like DNA-binding domain superfamily/Winged helix DNA-binding domain"/>
    <property type="match status" value="1"/>
</dbReference>
<protein>
    <submittedName>
        <fullName evidence="3">MarR family transcriptional regulator</fullName>
    </submittedName>
</protein>
<name>A0A2T7WCK2_MICTE</name>
<dbReference type="PANTHER" id="PTHR33164">
    <property type="entry name" value="TRANSCRIPTIONAL REGULATOR, MARR FAMILY"/>
    <property type="match status" value="1"/>
</dbReference>
<dbReference type="PRINTS" id="PR00598">
    <property type="entry name" value="HTHMARR"/>
</dbReference>
<dbReference type="GO" id="GO:0006950">
    <property type="term" value="P:response to stress"/>
    <property type="evidence" value="ECO:0007669"/>
    <property type="project" value="TreeGrafter"/>
</dbReference>
<dbReference type="AlphaFoldDB" id="A0A2T7WCK2"/>
<dbReference type="GO" id="GO:0003700">
    <property type="term" value="F:DNA-binding transcription factor activity"/>
    <property type="evidence" value="ECO:0007669"/>
    <property type="project" value="InterPro"/>
</dbReference>
<evidence type="ECO:0000256" key="1">
    <source>
        <dbReference type="SAM" id="MobiDB-lite"/>
    </source>
</evidence>
<dbReference type="InterPro" id="IPR036388">
    <property type="entry name" value="WH-like_DNA-bd_sf"/>
</dbReference>
<accession>A0A2T7WCK2</accession>
<organism evidence="3 4">
    <name type="scientific">Microbacterium testaceum</name>
    <name type="common">Aureobacterium testaceum</name>
    <name type="synonym">Brevibacterium testaceum</name>
    <dbReference type="NCBI Taxonomy" id="2033"/>
    <lineage>
        <taxon>Bacteria</taxon>
        <taxon>Bacillati</taxon>
        <taxon>Actinomycetota</taxon>
        <taxon>Actinomycetes</taxon>
        <taxon>Micrococcales</taxon>
        <taxon>Microbacteriaceae</taxon>
        <taxon>Microbacterium</taxon>
    </lineage>
</organism>
<dbReference type="RefSeq" id="WP_116537943.1">
    <property type="nucleotide sequence ID" value="NZ_JAQDQE010000001.1"/>
</dbReference>
<dbReference type="Pfam" id="PF12802">
    <property type="entry name" value="MarR_2"/>
    <property type="match status" value="1"/>
</dbReference>
<dbReference type="PROSITE" id="PS50995">
    <property type="entry name" value="HTH_MARR_2"/>
    <property type="match status" value="1"/>
</dbReference>
<dbReference type="Proteomes" id="UP000244649">
    <property type="component" value="Unassembled WGS sequence"/>
</dbReference>
<gene>
    <name evidence="3" type="ORF">DC432_11085</name>
</gene>
<dbReference type="InterPro" id="IPR036390">
    <property type="entry name" value="WH_DNA-bd_sf"/>
</dbReference>
<reference evidence="3 4" key="1">
    <citation type="submission" date="2018-04" db="EMBL/GenBank/DDBJ databases">
        <authorList>
            <person name="Go L.Y."/>
            <person name="Mitchell J.A."/>
        </authorList>
    </citation>
    <scope>NUCLEOTIDE SEQUENCE [LARGE SCALE GENOMIC DNA]</scope>
    <source>
        <strain evidence="3 4">TPD7010</strain>
    </source>
</reference>
<dbReference type="PANTHER" id="PTHR33164:SF43">
    <property type="entry name" value="HTH-TYPE TRANSCRIPTIONAL REPRESSOR YETL"/>
    <property type="match status" value="1"/>
</dbReference>
<dbReference type="InterPro" id="IPR000835">
    <property type="entry name" value="HTH_MarR-typ"/>
</dbReference>
<dbReference type="SMART" id="SM00347">
    <property type="entry name" value="HTH_MARR"/>
    <property type="match status" value="1"/>
</dbReference>
<sequence length="189" mass="21348">MTDVETTSREPATTEPDDEVTYWYGDEPADRRRRSKAVLEALRIYRAAEVAMRRRTRDSMSMGENELLVLRYLLRDKSRRVRPGELTRYLGLSTASTTAILDRLERSGHIVRSANPDDRRSIFIESTPRADAEVRQTLGNMHDRMLAAVIDMTPEESAAVVAFLHRMSDAVDGVAVEPSANETPQIESP</sequence>
<evidence type="ECO:0000313" key="4">
    <source>
        <dbReference type="Proteomes" id="UP000244649"/>
    </source>
</evidence>
<proteinExistence type="predicted"/>
<comment type="caution">
    <text evidence="3">The sequence shown here is derived from an EMBL/GenBank/DDBJ whole genome shotgun (WGS) entry which is preliminary data.</text>
</comment>